<evidence type="ECO:0000313" key="3">
    <source>
        <dbReference type="Proteomes" id="UP001419268"/>
    </source>
</evidence>
<accession>A0AAP0E1N7</accession>
<feature type="compositionally biased region" description="Acidic residues" evidence="1">
    <location>
        <begin position="27"/>
        <end position="41"/>
    </location>
</feature>
<keyword evidence="3" id="KW-1185">Reference proteome</keyword>
<dbReference type="EMBL" id="JBBNAG010000013">
    <property type="protein sequence ID" value="KAK9083298.1"/>
    <property type="molecule type" value="Genomic_DNA"/>
</dbReference>
<evidence type="ECO:0000313" key="2">
    <source>
        <dbReference type="EMBL" id="KAK9083298.1"/>
    </source>
</evidence>
<proteinExistence type="predicted"/>
<feature type="compositionally biased region" description="Basic and acidic residues" evidence="1">
    <location>
        <begin position="7"/>
        <end position="20"/>
    </location>
</feature>
<comment type="caution">
    <text evidence="2">The sequence shown here is derived from an EMBL/GenBank/DDBJ whole genome shotgun (WGS) entry which is preliminary data.</text>
</comment>
<organism evidence="2 3">
    <name type="scientific">Stephania cephalantha</name>
    <dbReference type="NCBI Taxonomy" id="152367"/>
    <lineage>
        <taxon>Eukaryota</taxon>
        <taxon>Viridiplantae</taxon>
        <taxon>Streptophyta</taxon>
        <taxon>Embryophyta</taxon>
        <taxon>Tracheophyta</taxon>
        <taxon>Spermatophyta</taxon>
        <taxon>Magnoliopsida</taxon>
        <taxon>Ranunculales</taxon>
        <taxon>Menispermaceae</taxon>
        <taxon>Menispermoideae</taxon>
        <taxon>Cissampelideae</taxon>
        <taxon>Stephania</taxon>
    </lineage>
</organism>
<evidence type="ECO:0000256" key="1">
    <source>
        <dbReference type="SAM" id="MobiDB-lite"/>
    </source>
</evidence>
<name>A0AAP0E1N7_9MAGN</name>
<reference evidence="2 3" key="1">
    <citation type="submission" date="2024-01" db="EMBL/GenBank/DDBJ databases">
        <title>Genome assemblies of Stephania.</title>
        <authorList>
            <person name="Yang L."/>
        </authorList>
    </citation>
    <scope>NUCLEOTIDE SEQUENCE [LARGE SCALE GENOMIC DNA]</scope>
    <source>
        <strain evidence="2">JXDWG</strain>
        <tissue evidence="2">Leaf</tissue>
    </source>
</reference>
<sequence length="97" mass="10331">MVGPASARRESGGSGDHETQDGGDVVLEGEADGGDGGDGEMEQMVRRRERRCESALAKVFMSWQGRASPSVPYQGWVGHDLAKPKEGLGTIPGQSMW</sequence>
<feature type="region of interest" description="Disordered" evidence="1">
    <location>
        <begin position="1"/>
        <end position="48"/>
    </location>
</feature>
<dbReference type="Proteomes" id="UP001419268">
    <property type="component" value="Unassembled WGS sequence"/>
</dbReference>
<dbReference type="AlphaFoldDB" id="A0AAP0E1N7"/>
<protein>
    <submittedName>
        <fullName evidence="2">Uncharacterized protein</fullName>
    </submittedName>
</protein>
<gene>
    <name evidence="2" type="ORF">Scep_029769</name>
</gene>